<gene>
    <name evidence="1" type="ORF">CK203_004960</name>
</gene>
<evidence type="ECO:0000313" key="1">
    <source>
        <dbReference type="EMBL" id="RVX19843.1"/>
    </source>
</evidence>
<comment type="caution">
    <text evidence="1">The sequence shown here is derived from an EMBL/GenBank/DDBJ whole genome shotgun (WGS) entry which is preliminary data.</text>
</comment>
<sequence length="60" mass="7158">MKKVVDIKEIRVELLDTMGERHKHVIDEDEENLDNDDDEYMYPTDMHLDKQHAYRAAVQA</sequence>
<dbReference type="AlphaFoldDB" id="A0A438KF57"/>
<evidence type="ECO:0000313" key="2">
    <source>
        <dbReference type="Proteomes" id="UP000288805"/>
    </source>
</evidence>
<dbReference type="EMBL" id="QGNW01000008">
    <property type="protein sequence ID" value="RVX19843.1"/>
    <property type="molecule type" value="Genomic_DNA"/>
</dbReference>
<accession>A0A438KF57</accession>
<organism evidence="1 2">
    <name type="scientific">Vitis vinifera</name>
    <name type="common">Grape</name>
    <dbReference type="NCBI Taxonomy" id="29760"/>
    <lineage>
        <taxon>Eukaryota</taxon>
        <taxon>Viridiplantae</taxon>
        <taxon>Streptophyta</taxon>
        <taxon>Embryophyta</taxon>
        <taxon>Tracheophyta</taxon>
        <taxon>Spermatophyta</taxon>
        <taxon>Magnoliopsida</taxon>
        <taxon>eudicotyledons</taxon>
        <taxon>Gunneridae</taxon>
        <taxon>Pentapetalae</taxon>
        <taxon>rosids</taxon>
        <taxon>Vitales</taxon>
        <taxon>Vitaceae</taxon>
        <taxon>Viteae</taxon>
        <taxon>Vitis</taxon>
    </lineage>
</organism>
<proteinExistence type="predicted"/>
<reference evidence="1 2" key="1">
    <citation type="journal article" date="2018" name="PLoS Genet.">
        <title>Population sequencing reveals clonal diversity and ancestral inbreeding in the grapevine cultivar Chardonnay.</title>
        <authorList>
            <person name="Roach M.J."/>
            <person name="Johnson D.L."/>
            <person name="Bohlmann J."/>
            <person name="van Vuuren H.J."/>
            <person name="Jones S.J."/>
            <person name="Pretorius I.S."/>
            <person name="Schmidt S.A."/>
            <person name="Borneman A.R."/>
        </authorList>
    </citation>
    <scope>NUCLEOTIDE SEQUENCE [LARGE SCALE GENOMIC DNA]</scope>
    <source>
        <strain evidence="2">cv. Chardonnay</strain>
        <tissue evidence="1">Leaf</tissue>
    </source>
</reference>
<protein>
    <submittedName>
        <fullName evidence="1">Uncharacterized protein</fullName>
    </submittedName>
</protein>
<name>A0A438KF57_VITVI</name>
<dbReference type="Proteomes" id="UP000288805">
    <property type="component" value="Unassembled WGS sequence"/>
</dbReference>